<dbReference type="SUPFAM" id="SSF64307">
    <property type="entry name" value="SirA-like"/>
    <property type="match status" value="1"/>
</dbReference>
<evidence type="ECO:0000313" key="2">
    <source>
        <dbReference type="EMBL" id="MFC4525254.1"/>
    </source>
</evidence>
<dbReference type="RefSeq" id="WP_266149832.1">
    <property type="nucleotide sequence ID" value="NZ_CP064028.1"/>
</dbReference>
<feature type="domain" description="DUF2249" evidence="1">
    <location>
        <begin position="21"/>
        <end position="85"/>
    </location>
</feature>
<keyword evidence="3" id="KW-1185">Reference proteome</keyword>
<dbReference type="Proteomes" id="UP001595961">
    <property type="component" value="Unassembled WGS sequence"/>
</dbReference>
<proteinExistence type="predicted"/>
<reference evidence="3" key="1">
    <citation type="journal article" date="2019" name="Int. J. Syst. Evol. Microbiol.">
        <title>The Global Catalogue of Microorganisms (GCM) 10K type strain sequencing project: providing services to taxonomists for standard genome sequencing and annotation.</title>
        <authorList>
            <consortium name="The Broad Institute Genomics Platform"/>
            <consortium name="The Broad Institute Genome Sequencing Center for Infectious Disease"/>
            <person name="Wu L."/>
            <person name="Ma J."/>
        </authorList>
    </citation>
    <scope>NUCLEOTIDE SEQUENCE [LARGE SCALE GENOMIC DNA]</scope>
    <source>
        <strain evidence="3">CCM 4481</strain>
    </source>
</reference>
<evidence type="ECO:0000313" key="3">
    <source>
        <dbReference type="Proteomes" id="UP001595961"/>
    </source>
</evidence>
<dbReference type="InterPro" id="IPR018720">
    <property type="entry name" value="DUF2249"/>
</dbReference>
<sequence>MQTSFRGCACSTDHAPPAAPLDLRELAPPEPLQRALAAADTLVPGQSLVVLTPLMPMPLLTALAERGLDARAEPLAEGGTRVTIRCHASDATCGDGQAGA</sequence>
<name>A0ABV9BWY3_9GAMM</name>
<comment type="caution">
    <text evidence="2">The sequence shown here is derived from an EMBL/GenBank/DDBJ whole genome shotgun (WGS) entry which is preliminary data.</text>
</comment>
<evidence type="ECO:0000259" key="1">
    <source>
        <dbReference type="Pfam" id="PF10006"/>
    </source>
</evidence>
<dbReference type="Pfam" id="PF10006">
    <property type="entry name" value="DUF2249"/>
    <property type="match status" value="1"/>
</dbReference>
<accession>A0ABV9BWY3</accession>
<protein>
    <submittedName>
        <fullName evidence="2">DUF2249 domain-containing protein</fullName>
    </submittedName>
</protein>
<gene>
    <name evidence="2" type="ORF">ACFO5W_01280</name>
</gene>
<dbReference type="EMBL" id="JBHSGA010000003">
    <property type="protein sequence ID" value="MFC4525254.1"/>
    <property type="molecule type" value="Genomic_DNA"/>
</dbReference>
<dbReference type="InterPro" id="IPR036868">
    <property type="entry name" value="TusA-like_sf"/>
</dbReference>
<organism evidence="2 3">
    <name type="scientific">Dyella halodurans</name>
    <dbReference type="NCBI Taxonomy" id="1920171"/>
    <lineage>
        <taxon>Bacteria</taxon>
        <taxon>Pseudomonadati</taxon>
        <taxon>Pseudomonadota</taxon>
        <taxon>Gammaproteobacteria</taxon>
        <taxon>Lysobacterales</taxon>
        <taxon>Rhodanobacteraceae</taxon>
        <taxon>Dyella</taxon>
    </lineage>
</organism>